<dbReference type="SFLD" id="SFLDG01123">
    <property type="entry name" value="methyltransferase_(Class_B)"/>
    <property type="match status" value="1"/>
</dbReference>
<dbReference type="GO" id="GO:0051539">
    <property type="term" value="F:4 iron, 4 sulfur cluster binding"/>
    <property type="evidence" value="ECO:0007669"/>
    <property type="project" value="UniProtKB-KW"/>
</dbReference>
<dbReference type="Pfam" id="PF04055">
    <property type="entry name" value="Radical_SAM"/>
    <property type="match status" value="1"/>
</dbReference>
<dbReference type="InterPro" id="IPR006638">
    <property type="entry name" value="Elp3/MiaA/NifB-like_rSAM"/>
</dbReference>
<keyword evidence="5" id="KW-0411">Iron-sulfur</keyword>
<keyword evidence="9" id="KW-1185">Reference proteome</keyword>
<dbReference type="AlphaFoldDB" id="A0A0J1FUB1"/>
<dbReference type="CDD" id="cd02068">
    <property type="entry name" value="radical_SAM_B12_BD"/>
    <property type="match status" value="1"/>
</dbReference>
<dbReference type="SUPFAM" id="SSF102114">
    <property type="entry name" value="Radical SAM enzymes"/>
    <property type="match status" value="1"/>
</dbReference>
<gene>
    <name evidence="8" type="ORF">DEAC_c09480</name>
</gene>
<dbReference type="Gene3D" id="3.80.30.20">
    <property type="entry name" value="tm_1862 like domain"/>
    <property type="match status" value="1"/>
</dbReference>
<dbReference type="PATRIC" id="fig|476652.3.peg.977"/>
<evidence type="ECO:0000313" key="9">
    <source>
        <dbReference type="Proteomes" id="UP000036356"/>
    </source>
</evidence>
<dbReference type="PROSITE" id="PS51332">
    <property type="entry name" value="B12_BINDING"/>
    <property type="match status" value="1"/>
</dbReference>
<dbReference type="GO" id="GO:0005829">
    <property type="term" value="C:cytosol"/>
    <property type="evidence" value="ECO:0007669"/>
    <property type="project" value="TreeGrafter"/>
</dbReference>
<evidence type="ECO:0000256" key="1">
    <source>
        <dbReference type="ARBA" id="ARBA00001966"/>
    </source>
</evidence>
<keyword evidence="2" id="KW-0949">S-adenosyl-L-methionine</keyword>
<dbReference type="InterPro" id="IPR006158">
    <property type="entry name" value="Cobalamin-bd"/>
</dbReference>
<dbReference type="STRING" id="476652.DEAC_c09480"/>
<dbReference type="PANTHER" id="PTHR43409:SF16">
    <property type="entry name" value="SLR0320 PROTEIN"/>
    <property type="match status" value="1"/>
</dbReference>
<comment type="cofactor">
    <cofactor evidence="1">
        <name>[4Fe-4S] cluster</name>
        <dbReference type="ChEBI" id="CHEBI:49883"/>
    </cofactor>
</comment>
<dbReference type="InterPro" id="IPR058240">
    <property type="entry name" value="rSAM_sf"/>
</dbReference>
<evidence type="ECO:0000256" key="3">
    <source>
        <dbReference type="ARBA" id="ARBA00022723"/>
    </source>
</evidence>
<dbReference type="InterPro" id="IPR023404">
    <property type="entry name" value="rSAM_horseshoe"/>
</dbReference>
<dbReference type="SFLD" id="SFLDG01082">
    <property type="entry name" value="B12-binding_domain_containing"/>
    <property type="match status" value="1"/>
</dbReference>
<organism evidence="8 9">
    <name type="scientific">Desulfosporosinus acididurans</name>
    <dbReference type="NCBI Taxonomy" id="476652"/>
    <lineage>
        <taxon>Bacteria</taxon>
        <taxon>Bacillati</taxon>
        <taxon>Bacillota</taxon>
        <taxon>Clostridia</taxon>
        <taxon>Eubacteriales</taxon>
        <taxon>Desulfitobacteriaceae</taxon>
        <taxon>Desulfosporosinus</taxon>
    </lineage>
</organism>
<dbReference type="PROSITE" id="PS51918">
    <property type="entry name" value="RADICAL_SAM"/>
    <property type="match status" value="1"/>
</dbReference>
<dbReference type="SFLD" id="SFLDS00029">
    <property type="entry name" value="Radical_SAM"/>
    <property type="match status" value="1"/>
</dbReference>
<dbReference type="Proteomes" id="UP000036356">
    <property type="component" value="Unassembled WGS sequence"/>
</dbReference>
<dbReference type="InterPro" id="IPR051198">
    <property type="entry name" value="BchE-like"/>
</dbReference>
<keyword evidence="4" id="KW-0408">Iron</keyword>
<feature type="domain" description="Radical SAM core" evidence="7">
    <location>
        <begin position="172"/>
        <end position="410"/>
    </location>
</feature>
<evidence type="ECO:0000256" key="4">
    <source>
        <dbReference type="ARBA" id="ARBA00023004"/>
    </source>
</evidence>
<dbReference type="InterPro" id="IPR034466">
    <property type="entry name" value="Methyltransferase_Class_B"/>
</dbReference>
<dbReference type="EMBL" id="LDZY01000003">
    <property type="protein sequence ID" value="KLU67014.1"/>
    <property type="molecule type" value="Genomic_DNA"/>
</dbReference>
<evidence type="ECO:0000256" key="5">
    <source>
        <dbReference type="ARBA" id="ARBA00023014"/>
    </source>
</evidence>
<dbReference type="GO" id="GO:0003824">
    <property type="term" value="F:catalytic activity"/>
    <property type="evidence" value="ECO:0007669"/>
    <property type="project" value="InterPro"/>
</dbReference>
<dbReference type="RefSeq" id="WP_047808866.1">
    <property type="nucleotide sequence ID" value="NZ_LDZY01000003.1"/>
</dbReference>
<evidence type="ECO:0000313" key="8">
    <source>
        <dbReference type="EMBL" id="KLU67014.1"/>
    </source>
</evidence>
<dbReference type="Pfam" id="PF13311">
    <property type="entry name" value="DUF4080"/>
    <property type="match status" value="1"/>
</dbReference>
<proteinExistence type="predicted"/>
<feature type="domain" description="B12-binding" evidence="6">
    <location>
        <begin position="1"/>
        <end position="135"/>
    </location>
</feature>
<dbReference type="InterPro" id="IPR007197">
    <property type="entry name" value="rSAM"/>
</dbReference>
<dbReference type="Pfam" id="PF02310">
    <property type="entry name" value="B12-binding"/>
    <property type="match status" value="1"/>
</dbReference>
<dbReference type="Gene3D" id="3.40.50.280">
    <property type="entry name" value="Cobalamin-binding domain"/>
    <property type="match status" value="1"/>
</dbReference>
<protein>
    <submittedName>
        <fullName evidence="8">Coproporphyrinogen III oxidase</fullName>
    </submittedName>
</protein>
<dbReference type="SUPFAM" id="SSF52242">
    <property type="entry name" value="Cobalamin (vitamin B12)-binding domain"/>
    <property type="match status" value="1"/>
</dbReference>
<evidence type="ECO:0000259" key="6">
    <source>
        <dbReference type="PROSITE" id="PS51332"/>
    </source>
</evidence>
<dbReference type="InterPro" id="IPR025288">
    <property type="entry name" value="DUF4080"/>
</dbReference>
<dbReference type="GO" id="GO:0046872">
    <property type="term" value="F:metal ion binding"/>
    <property type="evidence" value="ECO:0007669"/>
    <property type="project" value="UniProtKB-KW"/>
</dbReference>
<comment type="caution">
    <text evidence="8">The sequence shown here is derived from an EMBL/GenBank/DDBJ whole genome shotgun (WGS) entry which is preliminary data.</text>
</comment>
<name>A0A0J1FUB1_9FIRM</name>
<keyword evidence="3" id="KW-0479">Metal-binding</keyword>
<reference evidence="8 9" key="1">
    <citation type="submission" date="2015-06" db="EMBL/GenBank/DDBJ databases">
        <title>Draft genome of the moderately acidophilic sulfate reducer Candidatus Desulfosporosinus acididurans strain M1.</title>
        <authorList>
            <person name="Poehlein A."/>
            <person name="Petzsch P."/>
            <person name="Johnson B.D."/>
            <person name="Schloemann M."/>
            <person name="Daniel R."/>
            <person name="Muehling M."/>
        </authorList>
    </citation>
    <scope>NUCLEOTIDE SEQUENCE [LARGE SCALE GENOMIC DNA]</scope>
    <source>
        <strain evidence="8 9">M1</strain>
    </source>
</reference>
<dbReference type="InterPro" id="IPR036724">
    <property type="entry name" value="Cobalamin-bd_sf"/>
</dbReference>
<sequence length="583" mass="67957">MRVLLVALNAKYVHTNLALRYLKEGLLRSVTSDVILREYSINDRLERIAGEIYETRADVIGFSCYIWNIKEVLSVVRQLHPVCPDVRFVLGGPEVSFDVEELLSSHQEVDAVILGEGEKSFNDLLLAWQKGEDLSKVEGLAWKYNAKVIVNSPSRKSLNLNELPFPYADEEDFSGRIVYVETTRGCPFSCQYCLSSTFQGVRYLEPEGFRRMFRRLLGQGARTIKFVDRTFNAHKRHAFEILNIVRDECCSLGLSGQVRVHCEIAGDLLDDEWMDYFKNYPPGLIQLEIGVQSTYQPTLEIVARHQNFDAWKKYVPIMKKSQIPLHLDLIAGLPLENWLHFRNSFNEVYAVKPDMLQLGFLKVLKGSGLRLNSQKYGLLFTPEPPYTILETAVLSHEEMLQLQRMEEVLDKYYNSGKFIHSLREALHMFPSAFDFYHELAEYWEKKGWFQRLWPGKALFDKLWEFIEWVQPQRVSRKGFLDALRFDYYLWERPKTLPDYFVRSEGQGEWPNGGEAKRTGEEIQRDGCWANVVPEFAAMDRRQWNRNTAVAYFETDVLKVGESGPGWFLFLYQQGQARIYRYQV</sequence>
<dbReference type="PANTHER" id="PTHR43409">
    <property type="entry name" value="ANAEROBIC MAGNESIUM-PROTOPORPHYRIN IX MONOMETHYL ESTER CYCLASE-RELATED"/>
    <property type="match status" value="1"/>
</dbReference>
<evidence type="ECO:0000256" key="2">
    <source>
        <dbReference type="ARBA" id="ARBA00022691"/>
    </source>
</evidence>
<evidence type="ECO:0000259" key="7">
    <source>
        <dbReference type="PROSITE" id="PS51918"/>
    </source>
</evidence>
<dbReference type="GO" id="GO:0031419">
    <property type="term" value="F:cobalamin binding"/>
    <property type="evidence" value="ECO:0007669"/>
    <property type="project" value="InterPro"/>
</dbReference>
<dbReference type="SMART" id="SM00729">
    <property type="entry name" value="Elp3"/>
    <property type="match status" value="1"/>
</dbReference>
<accession>A0A0J1FUB1</accession>